<dbReference type="PANTHER" id="PTHR30572:SF4">
    <property type="entry name" value="ABC TRANSPORTER PERMEASE YTRF"/>
    <property type="match status" value="1"/>
</dbReference>
<keyword evidence="7" id="KW-0175">Coiled coil</keyword>
<evidence type="ECO:0000256" key="6">
    <source>
        <dbReference type="ARBA" id="ARBA00038076"/>
    </source>
</evidence>
<evidence type="ECO:0000256" key="5">
    <source>
        <dbReference type="ARBA" id="ARBA00023136"/>
    </source>
</evidence>
<evidence type="ECO:0000256" key="2">
    <source>
        <dbReference type="ARBA" id="ARBA00022475"/>
    </source>
</evidence>
<name>A0A3N0VK00_9GAMM</name>
<dbReference type="PANTHER" id="PTHR30572">
    <property type="entry name" value="MEMBRANE COMPONENT OF TRANSPORTER-RELATED"/>
    <property type="match status" value="1"/>
</dbReference>
<feature type="domain" description="MacB-like periplasmic core" evidence="10">
    <location>
        <begin position="21"/>
        <end position="246"/>
    </location>
</feature>
<feature type="transmembrane region" description="Helical" evidence="8">
    <location>
        <begin position="283"/>
        <end position="307"/>
    </location>
</feature>
<organism evidence="11 12">
    <name type="scientific">Stagnimonas aquatica</name>
    <dbReference type="NCBI Taxonomy" id="2689987"/>
    <lineage>
        <taxon>Bacteria</taxon>
        <taxon>Pseudomonadati</taxon>
        <taxon>Pseudomonadota</taxon>
        <taxon>Gammaproteobacteria</taxon>
        <taxon>Nevskiales</taxon>
        <taxon>Nevskiaceae</taxon>
        <taxon>Stagnimonas</taxon>
    </lineage>
</organism>
<gene>
    <name evidence="11" type="ORF">ED208_00315</name>
</gene>
<comment type="caution">
    <text evidence="11">The sequence shown here is derived from an EMBL/GenBank/DDBJ whole genome shotgun (WGS) entry which is preliminary data.</text>
</comment>
<evidence type="ECO:0000313" key="12">
    <source>
        <dbReference type="Proteomes" id="UP000282106"/>
    </source>
</evidence>
<dbReference type="AlphaFoldDB" id="A0A3N0VK00"/>
<feature type="transmembrane region" description="Helical" evidence="8">
    <location>
        <begin position="327"/>
        <end position="353"/>
    </location>
</feature>
<dbReference type="RefSeq" id="WP_123209872.1">
    <property type="nucleotide sequence ID" value="NZ_RJVO01000001.1"/>
</dbReference>
<protein>
    <submittedName>
        <fullName evidence="11">FtsX-like permease family protein</fullName>
    </submittedName>
</protein>
<evidence type="ECO:0000256" key="4">
    <source>
        <dbReference type="ARBA" id="ARBA00022989"/>
    </source>
</evidence>
<dbReference type="Pfam" id="PF12704">
    <property type="entry name" value="MacB_PCD"/>
    <property type="match status" value="1"/>
</dbReference>
<dbReference type="InterPro" id="IPR003838">
    <property type="entry name" value="ABC3_permease_C"/>
</dbReference>
<evidence type="ECO:0000256" key="7">
    <source>
        <dbReference type="SAM" id="Coils"/>
    </source>
</evidence>
<comment type="subcellular location">
    <subcellularLocation>
        <location evidence="1">Cell membrane</location>
        <topology evidence="1">Multi-pass membrane protein</topology>
    </subcellularLocation>
</comment>
<sequence length="406" mass="42094">MNPLETLYTALSALARNTLRSALTALGIVIGVAAVIAMVAIGSGARAKVDAAFASMGTNLLVVLSGSSQAGGVRGGFGSQPTLTWADLKAIQTQVDSVLAAAPQLRANGNLVAESGNWTTQITGTSPEFFVIRDWAAADGALFSQSDLDATRKVVVLGATVAENLFGEASPVGQTVRISNTPFTVLGVLAKKGQSAMGQDYDDAAFIPTSAYRTKFSAGLANYIAGSIQVRAQDGQLEQAQTAISELLRERHRLGAKPDDFNIRNLTEMAEARSESTKTFSTLLAAVAGVSLLVGGIGVMNIMLVSVTERTREIGLRMALGARPVDILAQFLAEASMLSALGGVLGVLLGVAAASYLAQQFGWSLLISPAVVGLAVGFSALVGVAFGLYPALRASRLDPITALRHE</sequence>
<comment type="similarity">
    <text evidence="6">Belongs to the ABC-4 integral membrane protein family.</text>
</comment>
<feature type="coiled-coil region" evidence="7">
    <location>
        <begin position="230"/>
        <end position="257"/>
    </location>
</feature>
<evidence type="ECO:0000256" key="1">
    <source>
        <dbReference type="ARBA" id="ARBA00004651"/>
    </source>
</evidence>
<dbReference type="Proteomes" id="UP000282106">
    <property type="component" value="Unassembled WGS sequence"/>
</dbReference>
<evidence type="ECO:0000259" key="9">
    <source>
        <dbReference type="Pfam" id="PF02687"/>
    </source>
</evidence>
<evidence type="ECO:0000256" key="8">
    <source>
        <dbReference type="SAM" id="Phobius"/>
    </source>
</evidence>
<dbReference type="EMBL" id="RJVO01000001">
    <property type="protein sequence ID" value="ROH93020.1"/>
    <property type="molecule type" value="Genomic_DNA"/>
</dbReference>
<feature type="transmembrane region" description="Helical" evidence="8">
    <location>
        <begin position="20"/>
        <end position="41"/>
    </location>
</feature>
<reference evidence="11 12" key="1">
    <citation type="submission" date="2018-10" db="EMBL/GenBank/DDBJ databases">
        <authorList>
            <person name="Chen W.-M."/>
        </authorList>
    </citation>
    <scope>NUCLEOTIDE SEQUENCE [LARGE SCALE GENOMIC DNA]</scope>
    <source>
        <strain evidence="11 12">THS-13</strain>
    </source>
</reference>
<feature type="transmembrane region" description="Helical" evidence="8">
    <location>
        <begin position="365"/>
        <end position="389"/>
    </location>
</feature>
<keyword evidence="2" id="KW-1003">Cell membrane</keyword>
<proteinExistence type="inferred from homology"/>
<keyword evidence="3 8" id="KW-0812">Transmembrane</keyword>
<dbReference type="InParanoid" id="A0A3N0VK00"/>
<dbReference type="Pfam" id="PF02687">
    <property type="entry name" value="FtsX"/>
    <property type="match status" value="1"/>
</dbReference>
<dbReference type="GO" id="GO:0022857">
    <property type="term" value="F:transmembrane transporter activity"/>
    <property type="evidence" value="ECO:0007669"/>
    <property type="project" value="TreeGrafter"/>
</dbReference>
<keyword evidence="12" id="KW-1185">Reference proteome</keyword>
<accession>A0A3N0VK00</accession>
<dbReference type="InterPro" id="IPR025857">
    <property type="entry name" value="MacB_PCD"/>
</dbReference>
<dbReference type="InterPro" id="IPR050250">
    <property type="entry name" value="Macrolide_Exporter_MacB"/>
</dbReference>
<keyword evidence="4 8" id="KW-1133">Transmembrane helix</keyword>
<feature type="domain" description="ABC3 transporter permease C-terminal" evidence="9">
    <location>
        <begin position="286"/>
        <end position="399"/>
    </location>
</feature>
<evidence type="ECO:0000256" key="3">
    <source>
        <dbReference type="ARBA" id="ARBA00022692"/>
    </source>
</evidence>
<dbReference type="GO" id="GO:0005886">
    <property type="term" value="C:plasma membrane"/>
    <property type="evidence" value="ECO:0007669"/>
    <property type="project" value="UniProtKB-SubCell"/>
</dbReference>
<keyword evidence="5 8" id="KW-0472">Membrane</keyword>
<dbReference type="FunCoup" id="A0A3N0VK00">
    <property type="interactions" value="237"/>
</dbReference>
<evidence type="ECO:0000313" key="11">
    <source>
        <dbReference type="EMBL" id="ROH93020.1"/>
    </source>
</evidence>
<evidence type="ECO:0000259" key="10">
    <source>
        <dbReference type="Pfam" id="PF12704"/>
    </source>
</evidence>